<name>C0B585_9FIRM</name>
<dbReference type="PANTHER" id="PTHR35787:SF1">
    <property type="entry name" value="GLYCEROL UPTAKE OPERON ANTITERMINATOR REGULATORY PROTEIN"/>
    <property type="match status" value="1"/>
</dbReference>
<dbReference type="InterPro" id="IPR006699">
    <property type="entry name" value="GlpP"/>
</dbReference>
<dbReference type="AlphaFoldDB" id="C0B585"/>
<evidence type="ECO:0000313" key="1">
    <source>
        <dbReference type="EMBL" id="EEG91382.1"/>
    </source>
</evidence>
<dbReference type="Gene3D" id="3.20.20.70">
    <property type="entry name" value="Aldolase class I"/>
    <property type="match status" value="1"/>
</dbReference>
<proteinExistence type="predicted"/>
<dbReference type="SUPFAM" id="SSF110391">
    <property type="entry name" value="GlpP-like"/>
    <property type="match status" value="1"/>
</dbReference>
<evidence type="ECO:0000313" key="2">
    <source>
        <dbReference type="Proteomes" id="UP000003793"/>
    </source>
</evidence>
<dbReference type="PANTHER" id="PTHR35787">
    <property type="entry name" value="GLYCEROL UPTAKE OPERON ANTITERMINATOR REGULATORY PROTEIN"/>
    <property type="match status" value="1"/>
</dbReference>
<sequence length="216" mass="24119">MSQVQRLYKVYRVGRSILLDHSMRGEKMNSFFHEAVEENPIIAAVKNMDDLKICCSLEDIRVVFILFGDVCSIREIVQQIKDSGKVAMVHVDLISGLSSKEIVVDFIRKNTEADGIISTKAALIKRGKELKMFTVLRYFLLDSMAYENIRQQQHAVKPDYIEVLPGVMPKVIGKVCKMSKTPIIAGGLISDKESVMAALSAGAIAVSSTNHEVWKM</sequence>
<dbReference type="EMBL" id="ABVR01000031">
    <property type="protein sequence ID" value="EEG91382.1"/>
    <property type="molecule type" value="Genomic_DNA"/>
</dbReference>
<comment type="caution">
    <text evidence="1">The sequence shown here is derived from an EMBL/GenBank/DDBJ whole genome shotgun (WGS) entry which is preliminary data.</text>
</comment>
<dbReference type="HOGENOM" id="CLU_111516_0_2_9"/>
<dbReference type="GO" id="GO:0006071">
    <property type="term" value="P:glycerol metabolic process"/>
    <property type="evidence" value="ECO:0007669"/>
    <property type="project" value="InterPro"/>
</dbReference>
<dbReference type="InterPro" id="IPR013785">
    <property type="entry name" value="Aldolase_TIM"/>
</dbReference>
<dbReference type="GO" id="GO:0006355">
    <property type="term" value="P:regulation of DNA-templated transcription"/>
    <property type="evidence" value="ECO:0007669"/>
    <property type="project" value="InterPro"/>
</dbReference>
<gene>
    <name evidence="1" type="ORF">COPCOM_00306</name>
</gene>
<reference evidence="1 2" key="2">
    <citation type="submission" date="2009-03" db="EMBL/GenBank/DDBJ databases">
        <title>Draft genome sequence of Coprococcus comes (ATCC 27758).</title>
        <authorList>
            <person name="Sudarsanam P."/>
            <person name="Ley R."/>
            <person name="Guruge J."/>
            <person name="Turnbaugh P.J."/>
            <person name="Mahowald M."/>
            <person name="Liep D."/>
            <person name="Gordon J."/>
        </authorList>
    </citation>
    <scope>NUCLEOTIDE SEQUENCE [LARGE SCALE GENOMIC DNA]</scope>
    <source>
        <strain evidence="1 2">ATCC 27758</strain>
    </source>
</reference>
<protein>
    <submittedName>
        <fullName evidence="1">Glycerol-3-phosphate responsive antiterminator</fullName>
    </submittedName>
</protein>
<accession>C0B585</accession>
<organism evidence="1 2">
    <name type="scientific">Coprococcus comes ATCC 27758</name>
    <dbReference type="NCBI Taxonomy" id="470146"/>
    <lineage>
        <taxon>Bacteria</taxon>
        <taxon>Bacillati</taxon>
        <taxon>Bacillota</taxon>
        <taxon>Clostridia</taxon>
        <taxon>Lachnospirales</taxon>
        <taxon>Lachnospiraceae</taxon>
        <taxon>Coprococcus</taxon>
    </lineage>
</organism>
<reference evidence="1 2" key="1">
    <citation type="submission" date="2009-02" db="EMBL/GenBank/DDBJ databases">
        <authorList>
            <person name="Fulton L."/>
            <person name="Clifton S."/>
            <person name="Fulton B."/>
            <person name="Xu J."/>
            <person name="Minx P."/>
            <person name="Pepin K.H."/>
            <person name="Johnson M."/>
            <person name="Bhonagiri V."/>
            <person name="Nash W.E."/>
            <person name="Mardis E.R."/>
            <person name="Wilson R.K."/>
        </authorList>
    </citation>
    <scope>NUCLEOTIDE SEQUENCE [LARGE SCALE GENOMIC DNA]</scope>
    <source>
        <strain evidence="1 2">ATCC 27758</strain>
    </source>
</reference>
<dbReference type="Pfam" id="PF04309">
    <property type="entry name" value="G3P_antiterm"/>
    <property type="match status" value="1"/>
</dbReference>
<dbReference type="PIRSF" id="PIRSF016897">
    <property type="entry name" value="GlpP"/>
    <property type="match status" value="1"/>
</dbReference>
<dbReference type="Proteomes" id="UP000003793">
    <property type="component" value="Unassembled WGS sequence"/>
</dbReference>